<sequence>MEHFDEARAIWKAYVPRSGQAETVQGELLRAVEKLRDEAQRNGNGNWDSGFVILIGYLRSVLTVSEAFDAATTAVIEQDLDRLLHHESPEVADEPYDRLTDRVVEWCRLHREPVPHERNPRLHR</sequence>
<name>A0ABP9HNL8_9ACTN</name>
<keyword evidence="2" id="KW-1185">Reference proteome</keyword>
<dbReference type="RefSeq" id="WP_345711828.1">
    <property type="nucleotide sequence ID" value="NZ_BAABIL010000200.1"/>
</dbReference>
<organism evidence="1 2">
    <name type="scientific">Kineococcus glutinatus</name>
    <dbReference type="NCBI Taxonomy" id="1070872"/>
    <lineage>
        <taxon>Bacteria</taxon>
        <taxon>Bacillati</taxon>
        <taxon>Actinomycetota</taxon>
        <taxon>Actinomycetes</taxon>
        <taxon>Kineosporiales</taxon>
        <taxon>Kineosporiaceae</taxon>
        <taxon>Kineococcus</taxon>
    </lineage>
</organism>
<gene>
    <name evidence="1" type="ORF">GCM10023225_15070</name>
</gene>
<dbReference type="Proteomes" id="UP001501195">
    <property type="component" value="Unassembled WGS sequence"/>
</dbReference>
<dbReference type="EMBL" id="BAABIL010000200">
    <property type="protein sequence ID" value="GAA4974977.1"/>
    <property type="molecule type" value="Genomic_DNA"/>
</dbReference>
<comment type="caution">
    <text evidence="1">The sequence shown here is derived from an EMBL/GenBank/DDBJ whole genome shotgun (WGS) entry which is preliminary data.</text>
</comment>
<evidence type="ECO:0000313" key="1">
    <source>
        <dbReference type="EMBL" id="GAA4974977.1"/>
    </source>
</evidence>
<reference evidence="2" key="1">
    <citation type="journal article" date="2019" name="Int. J. Syst. Evol. Microbiol.">
        <title>The Global Catalogue of Microorganisms (GCM) 10K type strain sequencing project: providing services to taxonomists for standard genome sequencing and annotation.</title>
        <authorList>
            <consortium name="The Broad Institute Genomics Platform"/>
            <consortium name="The Broad Institute Genome Sequencing Center for Infectious Disease"/>
            <person name="Wu L."/>
            <person name="Ma J."/>
        </authorList>
    </citation>
    <scope>NUCLEOTIDE SEQUENCE [LARGE SCALE GENOMIC DNA]</scope>
    <source>
        <strain evidence="2">JCM 18126</strain>
    </source>
</reference>
<evidence type="ECO:0000313" key="2">
    <source>
        <dbReference type="Proteomes" id="UP001501195"/>
    </source>
</evidence>
<proteinExistence type="predicted"/>
<protein>
    <submittedName>
        <fullName evidence="1">Uncharacterized protein</fullName>
    </submittedName>
</protein>
<accession>A0ABP9HNL8</accession>